<feature type="domain" description="Dynein heavy chain region D6 P-loop" evidence="3">
    <location>
        <begin position="1931"/>
        <end position="2000"/>
    </location>
</feature>
<evidence type="ECO:0000256" key="1">
    <source>
        <dbReference type="SAM" id="MobiDB-lite"/>
    </source>
</evidence>
<organism evidence="7 8">
    <name type="scientific">Polarella glacialis</name>
    <name type="common">Dinoflagellate</name>
    <dbReference type="NCBI Taxonomy" id="89957"/>
    <lineage>
        <taxon>Eukaryota</taxon>
        <taxon>Sar</taxon>
        <taxon>Alveolata</taxon>
        <taxon>Dinophyceae</taxon>
        <taxon>Suessiales</taxon>
        <taxon>Suessiaceae</taxon>
        <taxon>Polarella</taxon>
    </lineage>
</organism>
<keyword evidence="2" id="KW-1133">Transmembrane helix</keyword>
<keyword evidence="8" id="KW-1185">Reference proteome</keyword>
<feature type="transmembrane region" description="Helical" evidence="2">
    <location>
        <begin position="158"/>
        <end position="177"/>
    </location>
</feature>
<feature type="domain" description="Dynein heavy chain AAA lid" evidence="5">
    <location>
        <begin position="2032"/>
        <end position="2177"/>
    </location>
</feature>
<keyword evidence="2" id="KW-0472">Membrane</keyword>
<dbReference type="Pfam" id="PF18198">
    <property type="entry name" value="AAA_lid_11"/>
    <property type="match status" value="1"/>
</dbReference>
<feature type="transmembrane region" description="Helical" evidence="2">
    <location>
        <begin position="784"/>
        <end position="803"/>
    </location>
</feature>
<feature type="transmembrane region" description="Helical" evidence="2">
    <location>
        <begin position="52"/>
        <end position="71"/>
    </location>
</feature>
<feature type="compositionally biased region" description="Polar residues" evidence="1">
    <location>
        <begin position="350"/>
        <end position="360"/>
    </location>
</feature>
<feature type="region of interest" description="Disordered" evidence="1">
    <location>
        <begin position="1751"/>
        <end position="1770"/>
    </location>
</feature>
<keyword evidence="2" id="KW-0812">Transmembrane</keyword>
<dbReference type="FunFam" id="3.10.490.20:FF:000010">
    <property type="entry name" value="Dynein heavy chain, putative"/>
    <property type="match status" value="1"/>
</dbReference>
<evidence type="ECO:0000313" key="7">
    <source>
        <dbReference type="EMBL" id="CAE8597376.1"/>
    </source>
</evidence>
<gene>
    <name evidence="7" type="ORF">PGLA1383_LOCUS15821</name>
</gene>
<feature type="region of interest" description="Disordered" evidence="1">
    <location>
        <begin position="1"/>
        <end position="37"/>
    </location>
</feature>
<feature type="transmembrane region" description="Helical" evidence="2">
    <location>
        <begin position="742"/>
        <end position="763"/>
    </location>
</feature>
<dbReference type="GO" id="GO:0007018">
    <property type="term" value="P:microtubule-based movement"/>
    <property type="evidence" value="ECO:0007669"/>
    <property type="project" value="InterPro"/>
</dbReference>
<feature type="transmembrane region" description="Helical" evidence="2">
    <location>
        <begin position="120"/>
        <end position="137"/>
    </location>
</feature>
<evidence type="ECO:0000259" key="5">
    <source>
        <dbReference type="Pfam" id="PF18198"/>
    </source>
</evidence>
<feature type="transmembrane region" description="Helical" evidence="2">
    <location>
        <begin position="823"/>
        <end position="840"/>
    </location>
</feature>
<dbReference type="EMBL" id="CAJNNV010009430">
    <property type="protein sequence ID" value="CAE8597376.1"/>
    <property type="molecule type" value="Genomic_DNA"/>
</dbReference>
<dbReference type="Gene3D" id="1.10.8.720">
    <property type="entry name" value="Region D6 of dynein motor"/>
    <property type="match status" value="1"/>
</dbReference>
<comment type="caution">
    <text evidence="7">The sequence shown here is derived from an EMBL/GenBank/DDBJ whole genome shotgun (WGS) entry which is preliminary data.</text>
</comment>
<dbReference type="GO" id="GO:0008569">
    <property type="term" value="F:minus-end-directed microtubule motor activity"/>
    <property type="evidence" value="ECO:0007669"/>
    <property type="project" value="InterPro"/>
</dbReference>
<dbReference type="PANTHER" id="PTHR22878:SF63">
    <property type="entry name" value="DYNEIN AXONEMAL HEAVY CHAIN 10"/>
    <property type="match status" value="1"/>
</dbReference>
<dbReference type="Gene3D" id="1.20.1270.280">
    <property type="match status" value="1"/>
</dbReference>
<feature type="region of interest" description="Disordered" evidence="1">
    <location>
        <begin position="341"/>
        <end position="360"/>
    </location>
</feature>
<sequence length="2509" mass="278526">MFGAVPIDGLSDAEASSESSSDDGSDSEGKPDRPSSTCVCWSTDCVKVQMKYFMRSCGSFLALLLNFTFQVVMARKEHQHDSGLLSQASRYMILSFFGQQLGLVRLGARYHDLTLSIMRAAQLLVYTCLPFMSVGMVQRRLELVERGFGQPLGAGMVAKIKWGVLSAMLAIDMYMIYSTFKGVKLLGEARGWHDGVIAEQGGAVKLLWVFRASYSMLAVTNLVVAIIVIVGLERVWAAAEPGRLRAGSYAQAEAIWSRALLRQLCVALVLPCLISSALYLAETFYVYDVNLAYAILAVSDQTLLPPLESMCLFFICGFFQPERPELCLKKQNSTCNTSKSQMLDADASSPGGQQSSTSAWDQTVQSLSGRSLEVEELLEFFGRLGPRQDTSGTGPVMPSYDPWRSTTNDVVRGAIIPLSRAGNCGLAYAHCLPGSRASTSNTLPDCMVSHTWSALFLDLVAAVVADALELDEYGKVARRLAAPGGVQELLQEVQHKICQRYWICAFCVNQHAGICNGFASEPSPESDQHSRWDAGRRDTVSGDVFGLCSCSEPKYFDGPMCEMNKFDGMMQLLQRRQPDLRHLVAVDRRFELFSRAWCVAELVQSYLSNLPQTVLLPSNRALDLQAEDLEAYNWLATLTVLECKASREEDRLQILAKIPDVHEFDVQLQAVIFGSRGLLRNALVGFDRVDAAEMFGAVPIDGLSDAEASSESSSDDGSDSEGKPDRPLAACICCGHPFRKRAVVLVLSMVCCQFVSMALPLLHNENNSNICSGSTRCVKVQTKYFMYSCGSFLAPLLNFMFQVVMAREEHQQDSGLLSQASRYMILSFFGQQLGIVRLGAKKNDLIFFIKLTAQFLVYTCLPLMSVGMVQRRLELVERGFGQPLGAAMVAKTKWGVLSVMLAIDMYMSYSMFKDVKLLGMARRWQETVIAEQGEALKLLWALLSFYSMLAVTNLVVAVIVIVGLERVWAAAEPGRLRAGSYAQAEAIWSRALLRQLCVALVLPCLISTALYSAEASYVYEQLTEASLAYAILSVSDHTFLPPLESMCLFFICGFFQPERPELCLKKQNSTCNTSKSQMLDADASSPGGQQSSTSAWNQTVQSLSGRSLEVEELLEFFGRLGPGQDASGTGPVMPSYDPWRSTTNDVVRGAIIPLSRAGNCGLAYAHSSPGSRASTPNTLPDCMVSHTWSALFLDLVAAVVADALELDEYGKVARRLAAPGGVQELLQEVQHKICQRYWICAFCVNQHAGICNGFASEPSPGSDQHSRWDAGRRDTVSGDVFGLCSCSEPKYFDGPMCEMNKFDGMMQLLQRRQPDLRHLVAVDRRFELFSRAWCVAELVQSYLSNLPQTVLLPSNRALDVQAEDLETYNWLATLTVLECKASRVEDRLQILAKIPDVHEFDVQLQAVIFGSRGLLRNALVGFDRVDAAARAARRPASAAAYWAKNVVDIETWPPTFSKDIPLHRFASSALEGELLNITVTRLLGNAVEQEELPSTKFDGQMRAAEPLEVMRLPDWGYTEVPQYTVDMVIAGHETQQAVCSAAVATHYLTAAANLVVRTWASPEYLVDDLRPVDADLYPKGFGAHIFLDKSGNYATNLRAVLSSRWPVLELLAAISAGISIPVDYASNTGASSMVYLPGYAAYIQPFLVHEAEPFSIIDTVGFAQRFPAAHIWAFEANPSVWTSRFTVDAKSTAHELTCGAAGFSSRCVSIGVFAVFPKLKATVDKCGADCQHVKIVNVALGAEDLESTQFFANPPAGDHPDDWGTDSSSSRYQPRYNQSRFVQFAPIPLSIRLERLETIASRVGMPPVRFMELDAEGGELDILKGAGKLLAEVRLLKVEVRFKNEWLSDHPLFDEVNAWLQRQGFVLFALAPSDGLWVRRDLAGGARTRVEAGPGSGDPAVGPHPLSWSLGRVNRSVSSGAAATLILDVKQVAREKNNCAFVTGGWVILQNCHLGIDYMCEVEDTLTKMQDIDQDYRLWITCEITSRFPIGLLQIAIKVTLEPPAGLKAQLYRTYTTMITQETLDKVDHERWRTLLFVMAVLHSIVQERRKFGPVGWCVPYEFNNSDLDASLLFLEKHLSSTIMVGTPLSWNTIQYMVAEVQYGGRITDDLDRELFVTYGAKWLCDEIFKPSFAFNNYEADYYYRIPDGLEISVFRDSIDMIPSVDSPLVFGLHTNADLTYRLKEASEMLTTIIETQPKESGSGTGKSVDEIVKEQAIELLDKMPPDFVEEVFRSQIMKLRGPPKLEERGFSAPLNIFLFQELQRLQNIISIVRSNLESLAMAIDGTVVMTTDLLEDLNSVYDGRVPKRWTHDASGAEISWLLPNIGGWFTGLLDRYQQLSTWLEHGRKEMKSYCITSFINAQGFLTGICQEVTRQRKKDQWALDDVVTHTEVLTVDPERVREMQEEGQNIHGLFIEGARWNKQEGKLEESEAKRLHMPMPVMHVSAMTVKDVRALGGTYGNYPPFNAAVYKYPRRNDRYLIFRINLRSGEFHPTHWRLRGACLVAQIE</sequence>
<dbReference type="InterPro" id="IPR042219">
    <property type="entry name" value="AAA_lid_11_sf"/>
</dbReference>
<dbReference type="Pfam" id="PF18199">
    <property type="entry name" value="Dynein_C"/>
    <property type="match status" value="1"/>
</dbReference>
<dbReference type="OrthoDB" id="309326at2759"/>
<dbReference type="GO" id="GO:0045505">
    <property type="term" value="F:dynein intermediate chain binding"/>
    <property type="evidence" value="ECO:0007669"/>
    <property type="project" value="InterPro"/>
</dbReference>
<feature type="domain" description="Dynein heavy chain C-terminal" evidence="6">
    <location>
        <begin position="2184"/>
        <end position="2505"/>
    </location>
</feature>
<feature type="transmembrane region" description="Helical" evidence="2">
    <location>
        <begin position="938"/>
        <end position="964"/>
    </location>
</feature>
<dbReference type="SUPFAM" id="SSF53335">
    <property type="entry name" value="S-adenosyl-L-methionine-dependent methyltransferases"/>
    <property type="match status" value="1"/>
</dbReference>
<evidence type="ECO:0000259" key="4">
    <source>
        <dbReference type="Pfam" id="PF05050"/>
    </source>
</evidence>
<proteinExistence type="predicted"/>
<dbReference type="InterPro" id="IPR006342">
    <property type="entry name" value="FkbM_mtfrase"/>
</dbReference>
<dbReference type="InterPro" id="IPR041658">
    <property type="entry name" value="AAA_lid_11"/>
</dbReference>
<feature type="transmembrane region" description="Helical" evidence="2">
    <location>
        <begin position="260"/>
        <end position="281"/>
    </location>
</feature>
<reference evidence="7" key="1">
    <citation type="submission" date="2021-02" db="EMBL/GenBank/DDBJ databases">
        <authorList>
            <person name="Dougan E. K."/>
            <person name="Rhodes N."/>
            <person name="Thang M."/>
            <person name="Chan C."/>
        </authorList>
    </citation>
    <scope>NUCLEOTIDE SEQUENCE</scope>
</reference>
<dbReference type="GO" id="GO:0030286">
    <property type="term" value="C:dynein complex"/>
    <property type="evidence" value="ECO:0007669"/>
    <property type="project" value="InterPro"/>
</dbReference>
<feature type="region of interest" description="Disordered" evidence="1">
    <location>
        <begin position="1077"/>
        <end position="1096"/>
    </location>
</feature>
<feature type="transmembrane region" description="Helical" evidence="2">
    <location>
        <begin position="214"/>
        <end position="239"/>
    </location>
</feature>
<dbReference type="Gene3D" id="3.40.50.300">
    <property type="entry name" value="P-loop containing nucleotide triphosphate hydrolases"/>
    <property type="match status" value="1"/>
</dbReference>
<dbReference type="Pfam" id="PF03028">
    <property type="entry name" value="Dynein_heavy"/>
    <property type="match status" value="1"/>
</dbReference>
<dbReference type="PANTHER" id="PTHR22878">
    <property type="entry name" value="DYNEIN HEAVY CHAIN 6, AXONEMAL-LIKE-RELATED"/>
    <property type="match status" value="1"/>
</dbReference>
<dbReference type="InterPro" id="IPR004273">
    <property type="entry name" value="Dynein_heavy_D6_P-loop"/>
</dbReference>
<dbReference type="Gene3D" id="3.10.490.20">
    <property type="match status" value="1"/>
</dbReference>
<feature type="domain" description="Methyltransferase FkbM" evidence="4">
    <location>
        <begin position="1737"/>
        <end position="1866"/>
    </location>
</feature>
<evidence type="ECO:0000259" key="3">
    <source>
        <dbReference type="Pfam" id="PF03028"/>
    </source>
</evidence>
<dbReference type="InterPro" id="IPR041228">
    <property type="entry name" value="Dynein_C"/>
</dbReference>
<accession>A0A813EGW3</accession>
<feature type="compositionally biased region" description="Polar residues" evidence="1">
    <location>
        <begin position="1086"/>
        <end position="1096"/>
    </location>
</feature>
<dbReference type="InterPro" id="IPR043160">
    <property type="entry name" value="Dynein_C_barrel"/>
</dbReference>
<dbReference type="InterPro" id="IPR026983">
    <property type="entry name" value="DHC"/>
</dbReference>
<feature type="transmembrane region" description="Helical" evidence="2">
    <location>
        <begin position="847"/>
        <end position="869"/>
    </location>
</feature>
<dbReference type="Proteomes" id="UP000654075">
    <property type="component" value="Unassembled WGS sequence"/>
</dbReference>
<dbReference type="GO" id="GO:0051959">
    <property type="term" value="F:dynein light intermediate chain binding"/>
    <property type="evidence" value="ECO:0007669"/>
    <property type="project" value="InterPro"/>
</dbReference>
<evidence type="ECO:0000313" key="8">
    <source>
        <dbReference type="Proteomes" id="UP000654075"/>
    </source>
</evidence>
<dbReference type="Pfam" id="PF05050">
    <property type="entry name" value="Methyltransf_21"/>
    <property type="match status" value="1"/>
</dbReference>
<feature type="region of interest" description="Disordered" evidence="1">
    <location>
        <begin position="704"/>
        <end position="723"/>
    </location>
</feature>
<dbReference type="Gene3D" id="3.40.50.150">
    <property type="entry name" value="Vaccinia Virus protein VP39"/>
    <property type="match status" value="1"/>
</dbReference>
<dbReference type="InterPro" id="IPR029063">
    <property type="entry name" value="SAM-dependent_MTases_sf"/>
</dbReference>
<protein>
    <submittedName>
        <fullName evidence="7">Uncharacterized protein</fullName>
    </submittedName>
</protein>
<evidence type="ECO:0000259" key="6">
    <source>
        <dbReference type="Pfam" id="PF18199"/>
    </source>
</evidence>
<dbReference type="InterPro" id="IPR027417">
    <property type="entry name" value="P-loop_NTPase"/>
</dbReference>
<evidence type="ECO:0000256" key="2">
    <source>
        <dbReference type="SAM" id="Phobius"/>
    </source>
</evidence>
<name>A0A813EGW3_POLGL</name>